<protein>
    <submittedName>
        <fullName evidence="2">Uncharacterized protein</fullName>
    </submittedName>
</protein>
<feature type="transmembrane region" description="Helical" evidence="1">
    <location>
        <begin position="67"/>
        <end position="86"/>
    </location>
</feature>
<evidence type="ECO:0000313" key="3">
    <source>
        <dbReference type="Proteomes" id="UP001177003"/>
    </source>
</evidence>
<keyword evidence="3" id="KW-1185">Reference proteome</keyword>
<organism evidence="2 3">
    <name type="scientific">Lactuca saligna</name>
    <name type="common">Willowleaf lettuce</name>
    <dbReference type="NCBI Taxonomy" id="75948"/>
    <lineage>
        <taxon>Eukaryota</taxon>
        <taxon>Viridiplantae</taxon>
        <taxon>Streptophyta</taxon>
        <taxon>Embryophyta</taxon>
        <taxon>Tracheophyta</taxon>
        <taxon>Spermatophyta</taxon>
        <taxon>Magnoliopsida</taxon>
        <taxon>eudicotyledons</taxon>
        <taxon>Gunneridae</taxon>
        <taxon>Pentapetalae</taxon>
        <taxon>asterids</taxon>
        <taxon>campanulids</taxon>
        <taxon>Asterales</taxon>
        <taxon>Asteraceae</taxon>
        <taxon>Cichorioideae</taxon>
        <taxon>Cichorieae</taxon>
        <taxon>Lactucinae</taxon>
        <taxon>Lactuca</taxon>
    </lineage>
</organism>
<reference evidence="2" key="1">
    <citation type="submission" date="2023-04" db="EMBL/GenBank/DDBJ databases">
        <authorList>
            <person name="Vijverberg K."/>
            <person name="Xiong W."/>
            <person name="Schranz E."/>
        </authorList>
    </citation>
    <scope>NUCLEOTIDE SEQUENCE</scope>
</reference>
<proteinExistence type="predicted"/>
<name>A0AA35Z4F3_LACSI</name>
<gene>
    <name evidence="2" type="ORF">LSALG_LOCUS25185</name>
</gene>
<dbReference type="EMBL" id="OX465081">
    <property type="protein sequence ID" value="CAI9285726.1"/>
    <property type="molecule type" value="Genomic_DNA"/>
</dbReference>
<sequence length="116" mass="13007">MFFIWPSPSSFTSLYLSTLDATTPYFELEHKFQEIGLEGGEEKLSSEVVYKHKMAAKIVNEMQENDWFWGVILMVSLLLWSINMSFGLQQGAADAIVAAKTTAEVALGLVRLGKKE</sequence>
<evidence type="ECO:0000256" key="1">
    <source>
        <dbReference type="SAM" id="Phobius"/>
    </source>
</evidence>
<dbReference type="Proteomes" id="UP001177003">
    <property type="component" value="Chromosome 5"/>
</dbReference>
<evidence type="ECO:0000313" key="2">
    <source>
        <dbReference type="EMBL" id="CAI9285726.1"/>
    </source>
</evidence>
<accession>A0AA35Z4F3</accession>
<keyword evidence="1" id="KW-0472">Membrane</keyword>
<dbReference type="AlphaFoldDB" id="A0AA35Z4F3"/>
<keyword evidence="1" id="KW-0812">Transmembrane</keyword>
<keyword evidence="1" id="KW-1133">Transmembrane helix</keyword>